<reference evidence="8" key="1">
    <citation type="submission" date="2021-01" db="EMBL/GenBank/DDBJ databases">
        <authorList>
            <consortium name="Genoscope - CEA"/>
            <person name="William W."/>
        </authorList>
    </citation>
    <scope>NUCLEOTIDE SEQUENCE</scope>
</reference>
<evidence type="ECO:0000259" key="7">
    <source>
        <dbReference type="PROSITE" id="PS50011"/>
    </source>
</evidence>
<dbReference type="InterPro" id="IPR000719">
    <property type="entry name" value="Prot_kinase_dom"/>
</dbReference>
<dbReference type="InterPro" id="IPR011009">
    <property type="entry name" value="Kinase-like_dom_sf"/>
</dbReference>
<keyword evidence="3" id="KW-0418">Kinase</keyword>
<evidence type="ECO:0000256" key="1">
    <source>
        <dbReference type="ARBA" id="ARBA00022679"/>
    </source>
</evidence>
<dbReference type="Pfam" id="PF00069">
    <property type="entry name" value="Pkinase"/>
    <property type="match status" value="1"/>
</dbReference>
<keyword evidence="2 5" id="KW-0547">Nucleotide-binding</keyword>
<sequence>MTENDVITGGGGCTVVVGVKLDASSSELLDWALVKVAEPGDTVIALHILTNEITDQAGNSSFLSLVKTLDSVREVYEGLCKLKQVELKLKLCRGSSSRKVLVREAKLCNASKVVVGVSKSYHTIHSSVSVAKYLARKLAKDCWVMAVDNGKVMFQKDGSPLTIHQSKGKSNARRNTLSSFFQMPVTLQKNTKVVNNSEEGGEEEEAEEDRSSGHSLRQALVSSCLRNRSVCGNVSGSSCYDVDQEENADKGDLTRFINLLVKEIPEFRPGWPLLCRVPSSDVLVNVPRSSSYRRIPVAQWVLKLPSRTNSAVGSSDTKQIGFDFSESEDDNNKLSSLNAEGPAIVPDGNDSVIVKCSPDNSPEELEGLHERVSTSCQSFKYNELVSVTSNFCPDNFIGKGGSSKVYRGHLPNGREVAVKILKQTKGVLNDFVAEIEIITALNHKNVISLLGYCFENSSLLLVYNYLSRGSLEENLHGNKRVSVAFGWNERYKVAVGIAEALDYLHNSAPQAVIHRDVKSSNILLSDDFEPQLSDFGLAKWASASTTQTICSDVSGTFGYLAPEYFMYGKMNDKIDVYAYGVVLLELLSGRKPINSESPKARQSLVMWAKPILDDRDYSQLLDPSLLDDNDGDQMERMALAATLCIRHNPQSRPDMGMVSQFLYHHLDRVDKICVVTMQVLNLLKGDMEKLKWAKEEVSIGLEDSKLLKDEKLHRSNLQSHLNLAFLDMEDDAHSMVSMDQGISVEDYLKGRESRSSSFN</sequence>
<dbReference type="GO" id="GO:0005524">
    <property type="term" value="F:ATP binding"/>
    <property type="evidence" value="ECO:0007669"/>
    <property type="project" value="UniProtKB-UniRule"/>
</dbReference>
<dbReference type="PANTHER" id="PTHR47987:SF2">
    <property type="entry name" value="PROTEIN KINASE DOMAIN-CONTAINING PROTEIN"/>
    <property type="match status" value="1"/>
</dbReference>
<dbReference type="InterPro" id="IPR008271">
    <property type="entry name" value="Ser/Thr_kinase_AS"/>
</dbReference>
<dbReference type="PROSITE" id="PS50011">
    <property type="entry name" value="PROTEIN_KINASE_DOM"/>
    <property type="match status" value="1"/>
</dbReference>
<evidence type="ECO:0000256" key="2">
    <source>
        <dbReference type="ARBA" id="ARBA00022741"/>
    </source>
</evidence>
<dbReference type="GO" id="GO:0004672">
    <property type="term" value="F:protein kinase activity"/>
    <property type="evidence" value="ECO:0007669"/>
    <property type="project" value="InterPro"/>
</dbReference>
<dbReference type="SUPFAM" id="SSF56112">
    <property type="entry name" value="Protein kinase-like (PK-like)"/>
    <property type="match status" value="1"/>
</dbReference>
<accession>A0A816L0I1</accession>
<evidence type="ECO:0000256" key="4">
    <source>
        <dbReference type="ARBA" id="ARBA00022840"/>
    </source>
</evidence>
<dbReference type="AlphaFoldDB" id="A0A816L0I1"/>
<dbReference type="Pfam" id="PF00582">
    <property type="entry name" value="Usp"/>
    <property type="match status" value="1"/>
</dbReference>
<proteinExistence type="predicted"/>
<organism evidence="8">
    <name type="scientific">Brassica napus</name>
    <name type="common">Rape</name>
    <dbReference type="NCBI Taxonomy" id="3708"/>
    <lineage>
        <taxon>Eukaryota</taxon>
        <taxon>Viridiplantae</taxon>
        <taxon>Streptophyta</taxon>
        <taxon>Embryophyta</taxon>
        <taxon>Tracheophyta</taxon>
        <taxon>Spermatophyta</taxon>
        <taxon>Magnoliopsida</taxon>
        <taxon>eudicotyledons</taxon>
        <taxon>Gunneridae</taxon>
        <taxon>Pentapetalae</taxon>
        <taxon>rosids</taxon>
        <taxon>malvids</taxon>
        <taxon>Brassicales</taxon>
        <taxon>Brassicaceae</taxon>
        <taxon>Brassiceae</taxon>
        <taxon>Brassica</taxon>
    </lineage>
</organism>
<dbReference type="PROSITE" id="PS00107">
    <property type="entry name" value="PROTEIN_KINASE_ATP"/>
    <property type="match status" value="1"/>
</dbReference>
<dbReference type="SMART" id="SM00220">
    <property type="entry name" value="S_TKc"/>
    <property type="match status" value="1"/>
</dbReference>
<dbReference type="FunFam" id="3.30.200.20:FF:000268">
    <property type="entry name" value="probable receptor-like serine/threonine-protein kinase At5g57670"/>
    <property type="match status" value="1"/>
</dbReference>
<feature type="compositionally biased region" description="Acidic residues" evidence="6">
    <location>
        <begin position="199"/>
        <end position="208"/>
    </location>
</feature>
<name>A0A816L0I1_BRANA</name>
<dbReference type="EMBL" id="HG994369">
    <property type="protein sequence ID" value="CAF1927555.1"/>
    <property type="molecule type" value="Genomic_DNA"/>
</dbReference>
<dbReference type="PANTHER" id="PTHR47987">
    <property type="entry name" value="OS08G0249100 PROTEIN"/>
    <property type="match status" value="1"/>
</dbReference>
<dbReference type="Gene3D" id="1.10.510.10">
    <property type="entry name" value="Transferase(Phosphotransferase) domain 1"/>
    <property type="match status" value="1"/>
</dbReference>
<gene>
    <name evidence="8" type="ORF">DARMORV10_C05P20580.1</name>
</gene>
<feature type="binding site" evidence="5">
    <location>
        <position position="419"/>
    </location>
    <ligand>
        <name>ATP</name>
        <dbReference type="ChEBI" id="CHEBI:30616"/>
    </ligand>
</feature>
<evidence type="ECO:0000256" key="5">
    <source>
        <dbReference type="PROSITE-ProRule" id="PRU10141"/>
    </source>
</evidence>
<dbReference type="InterPro" id="IPR006016">
    <property type="entry name" value="UspA"/>
</dbReference>
<dbReference type="Gene3D" id="3.40.50.620">
    <property type="entry name" value="HUPs"/>
    <property type="match status" value="1"/>
</dbReference>
<protein>
    <submittedName>
        <fullName evidence="8">(rape) hypothetical protein</fullName>
    </submittedName>
</protein>
<dbReference type="InterPro" id="IPR014729">
    <property type="entry name" value="Rossmann-like_a/b/a_fold"/>
</dbReference>
<dbReference type="CDD" id="cd14066">
    <property type="entry name" value="STKc_IRAK"/>
    <property type="match status" value="1"/>
</dbReference>
<keyword evidence="4 5" id="KW-0067">ATP-binding</keyword>
<feature type="domain" description="Protein kinase" evidence="7">
    <location>
        <begin position="391"/>
        <end position="662"/>
    </location>
</feature>
<evidence type="ECO:0000256" key="6">
    <source>
        <dbReference type="SAM" id="MobiDB-lite"/>
    </source>
</evidence>
<evidence type="ECO:0000256" key="3">
    <source>
        <dbReference type="ARBA" id="ARBA00022777"/>
    </source>
</evidence>
<dbReference type="CDD" id="cd00293">
    <property type="entry name" value="USP-like"/>
    <property type="match status" value="1"/>
</dbReference>
<dbReference type="FunFam" id="1.10.510.10:FF:000284">
    <property type="entry name" value="Putative receptor-like serine/threonine-protein kinase"/>
    <property type="match status" value="1"/>
</dbReference>
<dbReference type="SMR" id="A0A816L0I1"/>
<dbReference type="PROSITE" id="PS00108">
    <property type="entry name" value="PROTEIN_KINASE_ST"/>
    <property type="match status" value="1"/>
</dbReference>
<evidence type="ECO:0000313" key="8">
    <source>
        <dbReference type="EMBL" id="CAF1927555.1"/>
    </source>
</evidence>
<dbReference type="InterPro" id="IPR017441">
    <property type="entry name" value="Protein_kinase_ATP_BS"/>
</dbReference>
<feature type="region of interest" description="Disordered" evidence="6">
    <location>
        <begin position="194"/>
        <end position="214"/>
    </location>
</feature>
<dbReference type="InterPro" id="IPR046958">
    <property type="entry name" value="RBK1/2/STUNTED"/>
</dbReference>
<keyword evidence="1" id="KW-0808">Transferase</keyword>
<dbReference type="FunFam" id="3.40.50.620:FF:000177">
    <property type="entry name" value="probable receptor-like serine/threonine-protein kinase At5g57670"/>
    <property type="match status" value="1"/>
</dbReference>
<dbReference type="Proteomes" id="UP001295469">
    <property type="component" value="Chromosome C05"/>
</dbReference>
<dbReference type="Gene3D" id="3.30.200.20">
    <property type="entry name" value="Phosphorylase Kinase, domain 1"/>
    <property type="match status" value="1"/>
</dbReference>